<dbReference type="InterPro" id="IPR050307">
    <property type="entry name" value="Sterol_Desaturase_Related"/>
</dbReference>
<dbReference type="InterPro" id="IPR006694">
    <property type="entry name" value="Fatty_acid_hydroxylase"/>
</dbReference>
<keyword evidence="8" id="KW-1185">Reference proteome</keyword>
<proteinExistence type="predicted"/>
<keyword evidence="3 5" id="KW-1133">Transmembrane helix</keyword>
<dbReference type="EMBL" id="BPQB01000019">
    <property type="protein sequence ID" value="GJE91072.1"/>
    <property type="molecule type" value="Genomic_DNA"/>
</dbReference>
<dbReference type="OrthoDB" id="408954at2759"/>
<evidence type="ECO:0000256" key="4">
    <source>
        <dbReference type="ARBA" id="ARBA00023136"/>
    </source>
</evidence>
<feature type="transmembrane region" description="Helical" evidence="5">
    <location>
        <begin position="156"/>
        <end position="177"/>
    </location>
</feature>
<comment type="caution">
    <text evidence="7">The sequence shown here is derived from an EMBL/GenBank/DDBJ whole genome shotgun (WGS) entry which is preliminary data.</text>
</comment>
<evidence type="ECO:0000313" key="7">
    <source>
        <dbReference type="EMBL" id="GJE91072.1"/>
    </source>
</evidence>
<dbReference type="Pfam" id="PF04116">
    <property type="entry name" value="FA_hydroxylase"/>
    <property type="match status" value="1"/>
</dbReference>
<organism evidence="7 8">
    <name type="scientific">Phanerochaete sordida</name>
    <dbReference type="NCBI Taxonomy" id="48140"/>
    <lineage>
        <taxon>Eukaryota</taxon>
        <taxon>Fungi</taxon>
        <taxon>Dikarya</taxon>
        <taxon>Basidiomycota</taxon>
        <taxon>Agaricomycotina</taxon>
        <taxon>Agaricomycetes</taxon>
        <taxon>Polyporales</taxon>
        <taxon>Phanerochaetaceae</taxon>
        <taxon>Phanerochaete</taxon>
    </lineage>
</organism>
<dbReference type="GO" id="GO:0008610">
    <property type="term" value="P:lipid biosynthetic process"/>
    <property type="evidence" value="ECO:0007669"/>
    <property type="project" value="InterPro"/>
</dbReference>
<evidence type="ECO:0000256" key="3">
    <source>
        <dbReference type="ARBA" id="ARBA00022989"/>
    </source>
</evidence>
<evidence type="ECO:0000259" key="6">
    <source>
        <dbReference type="Pfam" id="PF04116"/>
    </source>
</evidence>
<dbReference type="AlphaFoldDB" id="A0A9P3G878"/>
<gene>
    <name evidence="7" type="ORF">PsYK624_072200</name>
</gene>
<dbReference type="Proteomes" id="UP000703269">
    <property type="component" value="Unassembled WGS sequence"/>
</dbReference>
<feature type="transmembrane region" description="Helical" evidence="5">
    <location>
        <begin position="41"/>
        <end position="61"/>
    </location>
</feature>
<protein>
    <submittedName>
        <fullName evidence="7">Sphingosine hydroxylase</fullName>
    </submittedName>
</protein>
<evidence type="ECO:0000256" key="5">
    <source>
        <dbReference type="SAM" id="Phobius"/>
    </source>
</evidence>
<dbReference type="GO" id="GO:0016491">
    <property type="term" value="F:oxidoreductase activity"/>
    <property type="evidence" value="ECO:0007669"/>
    <property type="project" value="InterPro"/>
</dbReference>
<sequence>MNFTDPALSLLSKAQVNYLAEAKPIYYVARPSLLTWMPDNIFSLAAPVIAYWAASAFFHILDMSEWKALESYRIHDSEEVKSRNLATRWDVFKAVVLQHVIQTAIGLWWMEDKPAGDLVDHVAGMGRKAPALLSILRTVLGDHSGMSVWITHGHGMLYFVYWWAIPFAKFMFGMFLIDTWEYFLHRAMHLNTYLYKTLHSVHHRLYVPYAFGALYNHPLEGFLLDSVGAAIAEAVSFMSTREAILLFVVSTLKTVDDHCGYRFPWDPLQMFCENNADYHDIHHQIIGIKSNFAQPFFVHWDVLLGTRMTRKDIENRRKKMSQKTE</sequence>
<name>A0A9P3G878_9APHY</name>
<evidence type="ECO:0000313" key="8">
    <source>
        <dbReference type="Proteomes" id="UP000703269"/>
    </source>
</evidence>
<comment type="subcellular location">
    <subcellularLocation>
        <location evidence="1">Membrane</location>
    </subcellularLocation>
</comment>
<evidence type="ECO:0000256" key="2">
    <source>
        <dbReference type="ARBA" id="ARBA00022692"/>
    </source>
</evidence>
<dbReference type="GO" id="GO:0016020">
    <property type="term" value="C:membrane"/>
    <property type="evidence" value="ECO:0007669"/>
    <property type="project" value="UniProtKB-SubCell"/>
</dbReference>
<accession>A0A9P3G878</accession>
<evidence type="ECO:0000256" key="1">
    <source>
        <dbReference type="ARBA" id="ARBA00004370"/>
    </source>
</evidence>
<dbReference type="GO" id="GO:0005506">
    <property type="term" value="F:iron ion binding"/>
    <property type="evidence" value="ECO:0007669"/>
    <property type="project" value="InterPro"/>
</dbReference>
<dbReference type="PANTHER" id="PTHR11863">
    <property type="entry name" value="STEROL DESATURASE"/>
    <property type="match status" value="1"/>
</dbReference>
<reference evidence="7 8" key="1">
    <citation type="submission" date="2021-08" db="EMBL/GenBank/DDBJ databases">
        <title>Draft Genome Sequence of Phanerochaete sordida strain YK-624.</title>
        <authorList>
            <person name="Mori T."/>
            <person name="Dohra H."/>
            <person name="Suzuki T."/>
            <person name="Kawagishi H."/>
            <person name="Hirai H."/>
        </authorList>
    </citation>
    <scope>NUCLEOTIDE SEQUENCE [LARGE SCALE GENOMIC DNA]</scope>
    <source>
        <strain evidence="7 8">YK-624</strain>
    </source>
</reference>
<keyword evidence="4 5" id="KW-0472">Membrane</keyword>
<keyword evidence="2 5" id="KW-0812">Transmembrane</keyword>
<feature type="domain" description="Fatty acid hydroxylase" evidence="6">
    <location>
        <begin position="170"/>
        <end position="306"/>
    </location>
</feature>